<protein>
    <submittedName>
        <fullName evidence="1">Uncharacterized protein</fullName>
    </submittedName>
</protein>
<evidence type="ECO:0000313" key="1">
    <source>
        <dbReference type="EMBL" id="KAL3866365.1"/>
    </source>
</evidence>
<sequence>MQSLRCNIRLRTAVVEGVRSMYYDYAYNTAYQIAELRRELFGETVHIITESSKD</sequence>
<comment type="caution">
    <text evidence="1">The sequence shown here is derived from an EMBL/GenBank/DDBJ whole genome shotgun (WGS) entry which is preliminary data.</text>
</comment>
<dbReference type="AlphaFoldDB" id="A0ABD3W171"/>
<accession>A0ABD3W171</accession>
<dbReference type="Proteomes" id="UP001634394">
    <property type="component" value="Unassembled WGS sequence"/>
</dbReference>
<keyword evidence="2" id="KW-1185">Reference proteome</keyword>
<reference evidence="1 2" key="1">
    <citation type="submission" date="2024-11" db="EMBL/GenBank/DDBJ databases">
        <title>Chromosome-level genome assembly of the freshwater bivalve Anodonta woodiana.</title>
        <authorList>
            <person name="Chen X."/>
        </authorList>
    </citation>
    <scope>NUCLEOTIDE SEQUENCE [LARGE SCALE GENOMIC DNA]</scope>
    <source>
        <strain evidence="1">MN2024</strain>
        <tissue evidence="1">Gills</tissue>
    </source>
</reference>
<proteinExistence type="predicted"/>
<gene>
    <name evidence="1" type="ORF">ACJMK2_043670</name>
</gene>
<name>A0ABD3W171_SINWO</name>
<dbReference type="EMBL" id="JBJQND010000009">
    <property type="protein sequence ID" value="KAL3866365.1"/>
    <property type="molecule type" value="Genomic_DNA"/>
</dbReference>
<organism evidence="1 2">
    <name type="scientific">Sinanodonta woodiana</name>
    <name type="common">Chinese pond mussel</name>
    <name type="synonym">Anodonta woodiana</name>
    <dbReference type="NCBI Taxonomy" id="1069815"/>
    <lineage>
        <taxon>Eukaryota</taxon>
        <taxon>Metazoa</taxon>
        <taxon>Spiralia</taxon>
        <taxon>Lophotrochozoa</taxon>
        <taxon>Mollusca</taxon>
        <taxon>Bivalvia</taxon>
        <taxon>Autobranchia</taxon>
        <taxon>Heteroconchia</taxon>
        <taxon>Palaeoheterodonta</taxon>
        <taxon>Unionida</taxon>
        <taxon>Unionoidea</taxon>
        <taxon>Unionidae</taxon>
        <taxon>Unioninae</taxon>
        <taxon>Sinanodonta</taxon>
    </lineage>
</organism>
<evidence type="ECO:0000313" key="2">
    <source>
        <dbReference type="Proteomes" id="UP001634394"/>
    </source>
</evidence>